<evidence type="ECO:0000313" key="2">
    <source>
        <dbReference type="EMBL" id="KAK0530560.1"/>
    </source>
</evidence>
<accession>A0AAN6JJR9</accession>
<dbReference type="Proteomes" id="UP001176521">
    <property type="component" value="Unassembled WGS sequence"/>
</dbReference>
<gene>
    <name evidence="2" type="ORF">OC842_003884</name>
</gene>
<proteinExistence type="predicted"/>
<dbReference type="EMBL" id="JAPDMQ010000211">
    <property type="protein sequence ID" value="KAK0530560.1"/>
    <property type="molecule type" value="Genomic_DNA"/>
</dbReference>
<protein>
    <submittedName>
        <fullName evidence="2">Uncharacterized protein</fullName>
    </submittedName>
</protein>
<evidence type="ECO:0000256" key="1">
    <source>
        <dbReference type="SAM" id="MobiDB-lite"/>
    </source>
</evidence>
<dbReference type="AlphaFoldDB" id="A0AAN6JJR9"/>
<feature type="region of interest" description="Disordered" evidence="1">
    <location>
        <begin position="20"/>
        <end position="43"/>
    </location>
</feature>
<reference evidence="2" key="1">
    <citation type="journal article" date="2023" name="PhytoFront">
        <title>Draft Genome Resources of Seven Strains of Tilletia horrida, Causal Agent of Kernel Smut of Rice.</title>
        <authorList>
            <person name="Khanal S."/>
            <person name="Antony Babu S."/>
            <person name="Zhou X.G."/>
        </authorList>
    </citation>
    <scope>NUCLEOTIDE SEQUENCE</scope>
    <source>
        <strain evidence="2">TX3</strain>
    </source>
</reference>
<name>A0AAN6JJR9_9BASI</name>
<keyword evidence="3" id="KW-1185">Reference proteome</keyword>
<organism evidence="2 3">
    <name type="scientific">Tilletia horrida</name>
    <dbReference type="NCBI Taxonomy" id="155126"/>
    <lineage>
        <taxon>Eukaryota</taxon>
        <taxon>Fungi</taxon>
        <taxon>Dikarya</taxon>
        <taxon>Basidiomycota</taxon>
        <taxon>Ustilaginomycotina</taxon>
        <taxon>Exobasidiomycetes</taxon>
        <taxon>Tilletiales</taxon>
        <taxon>Tilletiaceae</taxon>
        <taxon>Tilletia</taxon>
    </lineage>
</organism>
<evidence type="ECO:0000313" key="3">
    <source>
        <dbReference type="Proteomes" id="UP001176521"/>
    </source>
</evidence>
<sequence length="240" mass="26111">MVDHPRKHLADLLHQLKQQSLAPRPATVDANESSDCHATPGDGESKVLSGLADLGEAIRASFDALHDRLSQPSDASVKGKQSQLAVLDRLESIRAALAAQDRKLEELAAQQEKLAAGAKIGHANTLKEPRISQEGIDKIPTLKFFTAGCNFKVWRNALYLHIGTCPHAIAHLRSVEHDADGTRPRTANYDAALDCELAWIIYHTVTSSIQEELNTGCGAGSDLMKQVMATCRRRGHSVQL</sequence>
<comment type="caution">
    <text evidence="2">The sequence shown here is derived from an EMBL/GenBank/DDBJ whole genome shotgun (WGS) entry which is preliminary data.</text>
</comment>